<dbReference type="Proteomes" id="UP000887581">
    <property type="component" value="Unplaced"/>
</dbReference>
<evidence type="ECO:0000313" key="2">
    <source>
        <dbReference type="WBParaSite" id="sdigi.contig17.g1589.t1"/>
    </source>
</evidence>
<dbReference type="AlphaFoldDB" id="A0A915PHU5"/>
<sequence>MLPHVINEMLYNFITSPCIRLQKEQLQLQVRYWACVLCQYGLLFSPGQVASVHGEAREGSLHSGRFICTVCAVKVNWSLMWFFRSSELGYWK</sequence>
<organism evidence="1 2">
    <name type="scientific">Setaria digitata</name>
    <dbReference type="NCBI Taxonomy" id="48799"/>
    <lineage>
        <taxon>Eukaryota</taxon>
        <taxon>Metazoa</taxon>
        <taxon>Ecdysozoa</taxon>
        <taxon>Nematoda</taxon>
        <taxon>Chromadorea</taxon>
        <taxon>Rhabditida</taxon>
        <taxon>Spirurina</taxon>
        <taxon>Spiruromorpha</taxon>
        <taxon>Filarioidea</taxon>
        <taxon>Setariidae</taxon>
        <taxon>Setaria</taxon>
    </lineage>
</organism>
<accession>A0A915PHU5</accession>
<protein>
    <submittedName>
        <fullName evidence="2">Uncharacterized protein</fullName>
    </submittedName>
</protein>
<reference evidence="2" key="1">
    <citation type="submission" date="2022-11" db="UniProtKB">
        <authorList>
            <consortium name="WormBaseParasite"/>
        </authorList>
    </citation>
    <scope>IDENTIFICATION</scope>
</reference>
<dbReference type="WBParaSite" id="sdigi.contig17.g1589.t1">
    <property type="protein sequence ID" value="sdigi.contig17.g1589.t1"/>
    <property type="gene ID" value="sdigi.contig17.g1589"/>
</dbReference>
<proteinExistence type="predicted"/>
<evidence type="ECO:0000313" key="1">
    <source>
        <dbReference type="Proteomes" id="UP000887581"/>
    </source>
</evidence>
<keyword evidence="1" id="KW-1185">Reference proteome</keyword>
<name>A0A915PHU5_9BILA</name>